<dbReference type="InterPro" id="IPR058163">
    <property type="entry name" value="LysR-type_TF_proteobact-type"/>
</dbReference>
<sequence>MNESFELTPTRVRELRAFAASARLLNFSQAAREVGCTPSVLSRRIASLEAAVGARLFLRTTRRVALTARGEQLLVHCDRLDAVLGELAEELQPQQGGLQGRLRIHLPRNYGIQRIAALLARFMVAHPAVRIDATYDDAYADLVASRVDLAVRAGRLVDSQLVARRVGTMRRYLCATPAYLEHAPPLRDPADLKAHRCLAFSGLRTGTLWQFTRQRQRRSVRIEPVLQTNDSKAIRDAVLAGVGIGVQGDYMGDPLITSGELVEVLPDWQLSQSPVHLVWLPGADRVPAVRTLIDFLARELGGR</sequence>
<evidence type="ECO:0000259" key="5">
    <source>
        <dbReference type="PROSITE" id="PS50931"/>
    </source>
</evidence>
<evidence type="ECO:0000256" key="3">
    <source>
        <dbReference type="ARBA" id="ARBA00023125"/>
    </source>
</evidence>
<feature type="domain" description="HTH lysR-type" evidence="5">
    <location>
        <begin position="10"/>
        <end position="67"/>
    </location>
</feature>
<dbReference type="SUPFAM" id="SSF53850">
    <property type="entry name" value="Periplasmic binding protein-like II"/>
    <property type="match status" value="1"/>
</dbReference>
<dbReference type="SUPFAM" id="SSF46785">
    <property type="entry name" value="Winged helix' DNA-binding domain"/>
    <property type="match status" value="1"/>
</dbReference>
<evidence type="ECO:0000256" key="2">
    <source>
        <dbReference type="ARBA" id="ARBA00023015"/>
    </source>
</evidence>
<comment type="similarity">
    <text evidence="1">Belongs to the LysR transcriptional regulatory family.</text>
</comment>
<dbReference type="InterPro" id="IPR036388">
    <property type="entry name" value="WH-like_DNA-bd_sf"/>
</dbReference>
<dbReference type="Pfam" id="PF03466">
    <property type="entry name" value="LysR_substrate"/>
    <property type="match status" value="1"/>
</dbReference>
<protein>
    <submittedName>
        <fullName evidence="6">LysR family transcriptional regulator</fullName>
    </submittedName>
</protein>
<keyword evidence="2" id="KW-0805">Transcription regulation</keyword>
<dbReference type="Pfam" id="PF00126">
    <property type="entry name" value="HTH_1"/>
    <property type="match status" value="1"/>
</dbReference>
<proteinExistence type="inferred from homology"/>
<organism evidence="6 7">
    <name type="scientific">Dyella lutea</name>
    <dbReference type="NCBI Taxonomy" id="2950441"/>
    <lineage>
        <taxon>Bacteria</taxon>
        <taxon>Pseudomonadati</taxon>
        <taxon>Pseudomonadota</taxon>
        <taxon>Gammaproteobacteria</taxon>
        <taxon>Lysobacterales</taxon>
        <taxon>Rhodanobacteraceae</taxon>
        <taxon>Dyella</taxon>
    </lineage>
</organism>
<dbReference type="PANTHER" id="PTHR30537:SF5">
    <property type="entry name" value="HTH-TYPE TRANSCRIPTIONAL ACTIVATOR TTDR-RELATED"/>
    <property type="match status" value="1"/>
</dbReference>
<keyword evidence="4" id="KW-0804">Transcription</keyword>
<dbReference type="Proteomes" id="UP001204615">
    <property type="component" value="Unassembled WGS sequence"/>
</dbReference>
<evidence type="ECO:0000313" key="6">
    <source>
        <dbReference type="EMBL" id="MCP1374009.1"/>
    </source>
</evidence>
<dbReference type="PROSITE" id="PS50931">
    <property type="entry name" value="HTH_LYSR"/>
    <property type="match status" value="1"/>
</dbReference>
<reference evidence="6 7" key="1">
    <citation type="submission" date="2022-06" db="EMBL/GenBank/DDBJ databases">
        <title>Dyella sp. Sa strain:Sa Genome sequencing.</title>
        <authorList>
            <person name="Park S."/>
        </authorList>
    </citation>
    <scope>NUCLEOTIDE SEQUENCE [LARGE SCALE GENOMIC DNA]</scope>
    <source>
        <strain evidence="6 7">Sa</strain>
    </source>
</reference>
<dbReference type="Gene3D" id="1.10.10.10">
    <property type="entry name" value="Winged helix-like DNA-binding domain superfamily/Winged helix DNA-binding domain"/>
    <property type="match status" value="1"/>
</dbReference>
<dbReference type="EMBL" id="JAMZEK010000002">
    <property type="protein sequence ID" value="MCP1374009.1"/>
    <property type="molecule type" value="Genomic_DNA"/>
</dbReference>
<dbReference type="InterPro" id="IPR000847">
    <property type="entry name" value="LysR_HTH_N"/>
</dbReference>
<dbReference type="InterPro" id="IPR005119">
    <property type="entry name" value="LysR_subst-bd"/>
</dbReference>
<name>A0ABT1F9F4_9GAMM</name>
<keyword evidence="3" id="KW-0238">DNA-binding</keyword>
<dbReference type="Gene3D" id="3.40.190.290">
    <property type="match status" value="1"/>
</dbReference>
<evidence type="ECO:0000313" key="7">
    <source>
        <dbReference type="Proteomes" id="UP001204615"/>
    </source>
</evidence>
<evidence type="ECO:0000256" key="1">
    <source>
        <dbReference type="ARBA" id="ARBA00009437"/>
    </source>
</evidence>
<gene>
    <name evidence="6" type="ORF">NC595_08030</name>
</gene>
<dbReference type="RefSeq" id="WP_253565853.1">
    <property type="nucleotide sequence ID" value="NZ_JAMZEK010000002.1"/>
</dbReference>
<dbReference type="PANTHER" id="PTHR30537">
    <property type="entry name" value="HTH-TYPE TRANSCRIPTIONAL REGULATOR"/>
    <property type="match status" value="1"/>
</dbReference>
<dbReference type="CDD" id="cd08422">
    <property type="entry name" value="PBP2_CrgA_like"/>
    <property type="match status" value="1"/>
</dbReference>
<comment type="caution">
    <text evidence="6">The sequence shown here is derived from an EMBL/GenBank/DDBJ whole genome shotgun (WGS) entry which is preliminary data.</text>
</comment>
<evidence type="ECO:0000256" key="4">
    <source>
        <dbReference type="ARBA" id="ARBA00023163"/>
    </source>
</evidence>
<dbReference type="InterPro" id="IPR036390">
    <property type="entry name" value="WH_DNA-bd_sf"/>
</dbReference>
<accession>A0ABT1F9F4</accession>
<keyword evidence="7" id="KW-1185">Reference proteome</keyword>